<dbReference type="RefSeq" id="WP_286661194.1">
    <property type="nucleotide sequence ID" value="NZ_JASZYV010000003.1"/>
</dbReference>
<protein>
    <submittedName>
        <fullName evidence="2">Uncharacterized protein</fullName>
    </submittedName>
</protein>
<proteinExistence type="predicted"/>
<dbReference type="EMBL" id="JASZYV010000003">
    <property type="protein sequence ID" value="MDM0046105.1"/>
    <property type="molecule type" value="Genomic_DNA"/>
</dbReference>
<accession>A0ABT7NE20</accession>
<evidence type="ECO:0000256" key="1">
    <source>
        <dbReference type="SAM" id="MobiDB-lite"/>
    </source>
</evidence>
<organism evidence="2 3">
    <name type="scientific">Variovorax dokdonensis</name>
    <dbReference type="NCBI Taxonomy" id="344883"/>
    <lineage>
        <taxon>Bacteria</taxon>
        <taxon>Pseudomonadati</taxon>
        <taxon>Pseudomonadota</taxon>
        <taxon>Betaproteobacteria</taxon>
        <taxon>Burkholderiales</taxon>
        <taxon>Comamonadaceae</taxon>
        <taxon>Variovorax</taxon>
    </lineage>
</organism>
<sequence length="115" mass="12928">MCEISETKAERSYLGVHFYLSRVQKSNHNALHTDSITKSDMRSLFQSRHREPAAAKPVQAARPMPQAAAISHPMTRAELDDGVTVSELSELEARALCAREGITFFWPMREPAMAR</sequence>
<keyword evidence="3" id="KW-1185">Reference proteome</keyword>
<feature type="region of interest" description="Disordered" evidence="1">
    <location>
        <begin position="43"/>
        <end position="69"/>
    </location>
</feature>
<gene>
    <name evidence="2" type="ORF">QTH91_16565</name>
</gene>
<evidence type="ECO:0000313" key="2">
    <source>
        <dbReference type="EMBL" id="MDM0046105.1"/>
    </source>
</evidence>
<dbReference type="Proteomes" id="UP001174908">
    <property type="component" value="Unassembled WGS sequence"/>
</dbReference>
<name>A0ABT7NE20_9BURK</name>
<comment type="caution">
    <text evidence="2">The sequence shown here is derived from an EMBL/GenBank/DDBJ whole genome shotgun (WGS) entry which is preliminary data.</text>
</comment>
<evidence type="ECO:0000313" key="3">
    <source>
        <dbReference type="Proteomes" id="UP001174908"/>
    </source>
</evidence>
<reference evidence="2" key="1">
    <citation type="submission" date="2023-06" db="EMBL/GenBank/DDBJ databases">
        <authorList>
            <person name="Jiang Y."/>
            <person name="Liu Q."/>
        </authorList>
    </citation>
    <scope>NUCLEOTIDE SEQUENCE</scope>
    <source>
        <strain evidence="2">CGMCC 1.12089</strain>
    </source>
</reference>